<dbReference type="Proteomes" id="UP000000493">
    <property type="component" value="Chromosome"/>
</dbReference>
<feature type="domain" description="Polymerase nucleotidyl transferase" evidence="1">
    <location>
        <begin position="16"/>
        <end position="70"/>
    </location>
</feature>
<dbReference type="KEGG" id="rsi:Runsl_3040"/>
<dbReference type="InterPro" id="IPR002934">
    <property type="entry name" value="Polymerase_NTP_transf_dom"/>
</dbReference>
<dbReference type="Pfam" id="PF01909">
    <property type="entry name" value="NTP_transf_2"/>
    <property type="match status" value="1"/>
</dbReference>
<keyword evidence="3" id="KW-1185">Reference proteome</keyword>
<dbReference type="GO" id="GO:0016779">
    <property type="term" value="F:nucleotidyltransferase activity"/>
    <property type="evidence" value="ECO:0007669"/>
    <property type="project" value="InterPro"/>
</dbReference>
<dbReference type="InterPro" id="IPR043519">
    <property type="entry name" value="NT_sf"/>
</dbReference>
<dbReference type="InterPro" id="IPR052548">
    <property type="entry name" value="Type_VII_TA_antitoxin"/>
</dbReference>
<evidence type="ECO:0000259" key="1">
    <source>
        <dbReference type="Pfam" id="PF01909"/>
    </source>
</evidence>
<proteinExistence type="predicted"/>
<accession>A0A7U3ZLJ5</accession>
<protein>
    <submittedName>
        <fullName evidence="2">DNA polymerase beta domain protein region</fullName>
    </submittedName>
</protein>
<sequence length="111" mass="12521">MSHRAIPSELKSLLADLKKGLLELYGERLHQVILFGSYARGEQREESDVDVLVVLNDDSVRGMSEINTLVNLSDALYWKYNKTVSAKAASLSRFNLKLPLYQNVREDGIPV</sequence>
<dbReference type="AlphaFoldDB" id="A0A7U3ZLJ5"/>
<dbReference type="RefSeq" id="WP_013928732.1">
    <property type="nucleotide sequence ID" value="NC_015703.1"/>
</dbReference>
<dbReference type="EMBL" id="CP002859">
    <property type="protein sequence ID" value="AEI49425.1"/>
    <property type="molecule type" value="Genomic_DNA"/>
</dbReference>
<evidence type="ECO:0000313" key="2">
    <source>
        <dbReference type="EMBL" id="AEI49425.1"/>
    </source>
</evidence>
<dbReference type="SUPFAM" id="SSF81301">
    <property type="entry name" value="Nucleotidyltransferase"/>
    <property type="match status" value="1"/>
</dbReference>
<evidence type="ECO:0000313" key="3">
    <source>
        <dbReference type="Proteomes" id="UP000000493"/>
    </source>
</evidence>
<reference evidence="3" key="1">
    <citation type="submission" date="2011-06" db="EMBL/GenBank/DDBJ databases">
        <title>The complete genome of chromosome of Runella slithyformis DSM 19594.</title>
        <authorList>
            <consortium name="US DOE Joint Genome Institute (JGI-PGF)"/>
            <person name="Lucas S."/>
            <person name="Han J."/>
            <person name="Lapidus A."/>
            <person name="Bruce D."/>
            <person name="Goodwin L."/>
            <person name="Pitluck S."/>
            <person name="Peters L."/>
            <person name="Kyrpides N."/>
            <person name="Mavromatis K."/>
            <person name="Ivanova N."/>
            <person name="Ovchinnikova G."/>
            <person name="Zhang X."/>
            <person name="Misra M."/>
            <person name="Detter J.C."/>
            <person name="Tapia R."/>
            <person name="Han C."/>
            <person name="Land M."/>
            <person name="Hauser L."/>
            <person name="Markowitz V."/>
            <person name="Cheng J.-F."/>
            <person name="Hugenholtz P."/>
            <person name="Woyke T."/>
            <person name="Wu D."/>
            <person name="Tindall B."/>
            <person name="Faehrich R."/>
            <person name="Brambilla E."/>
            <person name="Klenk H.-P."/>
            <person name="Eisen J.A."/>
        </authorList>
    </citation>
    <scope>NUCLEOTIDE SEQUENCE [LARGE SCALE GENOMIC DNA]</scope>
    <source>
        <strain evidence="3">ATCC 29530 / DSM 19594 / LMG 11500 / NCIMB 11436 / LSU 4</strain>
    </source>
</reference>
<name>A0A7U3ZLJ5_RUNSL</name>
<dbReference type="PANTHER" id="PTHR33933:SF1">
    <property type="entry name" value="PROTEIN ADENYLYLTRANSFERASE MNTA-RELATED"/>
    <property type="match status" value="1"/>
</dbReference>
<dbReference type="Gene3D" id="3.30.460.10">
    <property type="entry name" value="Beta Polymerase, domain 2"/>
    <property type="match status" value="1"/>
</dbReference>
<reference evidence="2 3" key="2">
    <citation type="journal article" date="2012" name="Stand. Genomic Sci.">
        <title>Complete genome sequence of the aquatic bacterium Runella slithyformis type strain (LSU 4(T)).</title>
        <authorList>
            <person name="Copeland A."/>
            <person name="Zhang X."/>
            <person name="Misra M."/>
            <person name="Lapidus A."/>
            <person name="Nolan M."/>
            <person name="Lucas S."/>
            <person name="Deshpande S."/>
            <person name="Cheng J.F."/>
            <person name="Tapia R."/>
            <person name="Goodwin L.A."/>
            <person name="Pitluck S."/>
            <person name="Liolios K."/>
            <person name="Pagani I."/>
            <person name="Ivanova N."/>
            <person name="Mikhailova N."/>
            <person name="Pati A."/>
            <person name="Chen A."/>
            <person name="Palaniappan K."/>
            <person name="Land M."/>
            <person name="Hauser L."/>
            <person name="Pan C."/>
            <person name="Jeffries C.D."/>
            <person name="Detter J.C."/>
            <person name="Brambilla E.M."/>
            <person name="Rohde M."/>
            <person name="Djao O.D."/>
            <person name="Goker M."/>
            <person name="Sikorski J."/>
            <person name="Tindall B.J."/>
            <person name="Woyke T."/>
            <person name="Bristow J."/>
            <person name="Eisen J.A."/>
            <person name="Markowitz V."/>
            <person name="Hugenholtz P."/>
            <person name="Kyrpides N.C."/>
            <person name="Klenk H.P."/>
            <person name="Mavromatis K."/>
        </authorList>
    </citation>
    <scope>NUCLEOTIDE SEQUENCE [LARGE SCALE GENOMIC DNA]</scope>
    <source>
        <strain evidence="3">ATCC 29530 / DSM 19594 / LMG 11500 / NCIMB 11436 / LSU 4</strain>
    </source>
</reference>
<dbReference type="PANTHER" id="PTHR33933">
    <property type="entry name" value="NUCLEOTIDYLTRANSFERASE"/>
    <property type="match status" value="1"/>
</dbReference>
<organism evidence="2 3">
    <name type="scientific">Runella slithyformis (strain ATCC 29530 / DSM 19594 / LMG 11500 / NCIMB 11436 / LSU 4)</name>
    <dbReference type="NCBI Taxonomy" id="761193"/>
    <lineage>
        <taxon>Bacteria</taxon>
        <taxon>Pseudomonadati</taxon>
        <taxon>Bacteroidota</taxon>
        <taxon>Cytophagia</taxon>
        <taxon>Cytophagales</taxon>
        <taxon>Spirosomataceae</taxon>
        <taxon>Runella</taxon>
    </lineage>
</organism>
<gene>
    <name evidence="2" type="ordered locus">Runsl_3040</name>
</gene>
<dbReference type="CDD" id="cd05403">
    <property type="entry name" value="NT_KNTase_like"/>
    <property type="match status" value="1"/>
</dbReference>